<keyword evidence="1" id="KW-0472">Membrane</keyword>
<organism evidence="2 3">
    <name type="scientific">Candidatus Viridilinea mediisalina</name>
    <dbReference type="NCBI Taxonomy" id="2024553"/>
    <lineage>
        <taxon>Bacteria</taxon>
        <taxon>Bacillati</taxon>
        <taxon>Chloroflexota</taxon>
        <taxon>Chloroflexia</taxon>
        <taxon>Chloroflexales</taxon>
        <taxon>Chloroflexineae</taxon>
        <taxon>Oscillochloridaceae</taxon>
        <taxon>Candidatus Viridilinea</taxon>
    </lineage>
</organism>
<evidence type="ECO:0000313" key="2">
    <source>
        <dbReference type="EMBL" id="PDW04489.1"/>
    </source>
</evidence>
<sequence length="166" mass="17977">MLLQTLFVFGLPILCLGLFLLILEWPPDPEVMMSVLGVMGLMIGIFGVLLTIVLLVIYQGGYDYHYSIDEYGITATTAGRTAKTNRVVNTLLMMSGRPTEAGAGMLAAARQSQALAWRDVSNFSVNANQRVITLNSGPLPTMLVACDATNYQAILEFIQGRVEGSS</sequence>
<dbReference type="AlphaFoldDB" id="A0A2A6RNQ4"/>
<reference evidence="3" key="1">
    <citation type="submission" date="2017-08" db="EMBL/GenBank/DDBJ databases">
        <authorList>
            <person name="Grouzdev D.S."/>
            <person name="Gaisin V.A."/>
            <person name="Rysina M.S."/>
            <person name="Gorlenko V.M."/>
        </authorList>
    </citation>
    <scope>NUCLEOTIDE SEQUENCE [LARGE SCALE GENOMIC DNA]</scope>
    <source>
        <strain evidence="3">Kir15-3F</strain>
    </source>
</reference>
<comment type="caution">
    <text evidence="2">The sequence shown here is derived from an EMBL/GenBank/DDBJ whole genome shotgun (WGS) entry which is preliminary data.</text>
</comment>
<keyword evidence="1" id="KW-1133">Transmembrane helix</keyword>
<dbReference type="EMBL" id="NQWI01000008">
    <property type="protein sequence ID" value="PDW04489.1"/>
    <property type="molecule type" value="Genomic_DNA"/>
</dbReference>
<gene>
    <name evidence="2" type="ORF">CJ255_02950</name>
</gene>
<feature type="transmembrane region" description="Helical" evidence="1">
    <location>
        <begin position="35"/>
        <end position="58"/>
    </location>
</feature>
<protein>
    <submittedName>
        <fullName evidence="2">Uncharacterized protein</fullName>
    </submittedName>
</protein>
<evidence type="ECO:0000256" key="1">
    <source>
        <dbReference type="SAM" id="Phobius"/>
    </source>
</evidence>
<keyword evidence="3" id="KW-1185">Reference proteome</keyword>
<name>A0A2A6RNQ4_9CHLR</name>
<keyword evidence="1" id="KW-0812">Transmembrane</keyword>
<dbReference type="Proteomes" id="UP000220527">
    <property type="component" value="Unassembled WGS sequence"/>
</dbReference>
<accession>A0A2A6RNQ4</accession>
<feature type="transmembrane region" description="Helical" evidence="1">
    <location>
        <begin position="6"/>
        <end position="23"/>
    </location>
</feature>
<evidence type="ECO:0000313" key="3">
    <source>
        <dbReference type="Proteomes" id="UP000220527"/>
    </source>
</evidence>
<proteinExistence type="predicted"/>
<dbReference type="RefSeq" id="WP_097642612.1">
    <property type="nucleotide sequence ID" value="NZ_NQWI01000008.1"/>
</dbReference>